<dbReference type="GO" id="GO:0016020">
    <property type="term" value="C:membrane"/>
    <property type="evidence" value="ECO:0007669"/>
    <property type="project" value="UniProtKB-SubCell"/>
</dbReference>
<feature type="transmembrane region" description="Helical" evidence="6">
    <location>
        <begin position="312"/>
        <end position="329"/>
    </location>
</feature>
<dbReference type="PANTHER" id="PTHR43791:SF58">
    <property type="entry name" value="TRANSPORTER, PUTATIVE (AFU_ORTHOLOGUE AFUA_8G04470)-RELATED"/>
    <property type="match status" value="1"/>
</dbReference>
<dbReference type="InterPro" id="IPR020846">
    <property type="entry name" value="MFS_dom"/>
</dbReference>
<organism evidence="8 9">
    <name type="scientific">Aspergillus nanangensis</name>
    <dbReference type="NCBI Taxonomy" id="2582783"/>
    <lineage>
        <taxon>Eukaryota</taxon>
        <taxon>Fungi</taxon>
        <taxon>Dikarya</taxon>
        <taxon>Ascomycota</taxon>
        <taxon>Pezizomycotina</taxon>
        <taxon>Eurotiomycetes</taxon>
        <taxon>Eurotiomycetidae</taxon>
        <taxon>Eurotiales</taxon>
        <taxon>Aspergillaceae</taxon>
        <taxon>Aspergillus</taxon>
        <taxon>Aspergillus subgen. Circumdati</taxon>
    </lineage>
</organism>
<name>A0AAD4CWZ0_ASPNN</name>
<protein>
    <recommendedName>
        <fullName evidence="7">Major facilitator superfamily (MFS) profile domain-containing protein</fullName>
    </recommendedName>
</protein>
<dbReference type="PANTHER" id="PTHR43791">
    <property type="entry name" value="PERMEASE-RELATED"/>
    <property type="match status" value="1"/>
</dbReference>
<evidence type="ECO:0000313" key="9">
    <source>
        <dbReference type="Proteomes" id="UP001194746"/>
    </source>
</evidence>
<evidence type="ECO:0000256" key="3">
    <source>
        <dbReference type="ARBA" id="ARBA00022692"/>
    </source>
</evidence>
<feature type="domain" description="Major facilitator superfamily (MFS) profile" evidence="7">
    <location>
        <begin position="35"/>
        <end position="449"/>
    </location>
</feature>
<evidence type="ECO:0000313" key="8">
    <source>
        <dbReference type="EMBL" id="KAF9894249.1"/>
    </source>
</evidence>
<proteinExistence type="predicted"/>
<dbReference type="PROSITE" id="PS50850">
    <property type="entry name" value="MFS"/>
    <property type="match status" value="1"/>
</dbReference>
<dbReference type="AlphaFoldDB" id="A0AAD4CWZ0"/>
<evidence type="ECO:0000256" key="1">
    <source>
        <dbReference type="ARBA" id="ARBA00004141"/>
    </source>
</evidence>
<reference evidence="8" key="1">
    <citation type="journal article" date="2019" name="Beilstein J. Org. Chem.">
        <title>Nanangenines: drimane sesquiterpenoids as the dominant metabolite cohort of a novel Australian fungus, Aspergillus nanangensis.</title>
        <authorList>
            <person name="Lacey H.J."/>
            <person name="Gilchrist C.L.M."/>
            <person name="Crombie A."/>
            <person name="Kalaitzis J.A."/>
            <person name="Vuong D."/>
            <person name="Rutledge P.J."/>
            <person name="Turner P."/>
            <person name="Pitt J.I."/>
            <person name="Lacey E."/>
            <person name="Chooi Y.H."/>
            <person name="Piggott A.M."/>
        </authorList>
    </citation>
    <scope>NUCLEOTIDE SEQUENCE</scope>
    <source>
        <strain evidence="8">MST-FP2251</strain>
    </source>
</reference>
<dbReference type="GO" id="GO:0022857">
    <property type="term" value="F:transmembrane transporter activity"/>
    <property type="evidence" value="ECO:0007669"/>
    <property type="project" value="InterPro"/>
</dbReference>
<evidence type="ECO:0000256" key="4">
    <source>
        <dbReference type="ARBA" id="ARBA00022989"/>
    </source>
</evidence>
<accession>A0AAD4CWZ0</accession>
<dbReference type="SUPFAM" id="SSF103473">
    <property type="entry name" value="MFS general substrate transporter"/>
    <property type="match status" value="1"/>
</dbReference>
<evidence type="ECO:0000256" key="6">
    <source>
        <dbReference type="SAM" id="Phobius"/>
    </source>
</evidence>
<dbReference type="Pfam" id="PF07690">
    <property type="entry name" value="MFS_1"/>
    <property type="match status" value="1"/>
</dbReference>
<feature type="transmembrane region" description="Helical" evidence="6">
    <location>
        <begin position="194"/>
        <end position="217"/>
    </location>
</feature>
<dbReference type="EMBL" id="VCAU01000004">
    <property type="protein sequence ID" value="KAF9894249.1"/>
    <property type="molecule type" value="Genomic_DNA"/>
</dbReference>
<gene>
    <name evidence="8" type="ORF">FE257_007751</name>
</gene>
<keyword evidence="5 6" id="KW-0472">Membrane</keyword>
<dbReference type="InterPro" id="IPR036259">
    <property type="entry name" value="MFS_trans_sf"/>
</dbReference>
<dbReference type="InterPro" id="IPR011701">
    <property type="entry name" value="MFS"/>
</dbReference>
<keyword evidence="4 6" id="KW-1133">Transmembrane helix</keyword>
<feature type="transmembrane region" description="Helical" evidence="6">
    <location>
        <begin position="33"/>
        <end position="52"/>
    </location>
</feature>
<keyword evidence="9" id="KW-1185">Reference proteome</keyword>
<sequence>MHPKHPDTVTSPSIPPEESLLQLENHLRRKIDLRLCTIAGLLCSLNLVDSAILSSASVTSMISDLNLHGTRYSVSIFIFTLASVAFQLPSTLAVRWLGPRLWFTTITLCFGVITLCTAFVSTWQQMIALRVLLGIAAAGIFPGLTYLISTWYPRREQQLRYAFLQSGQAVVLATGSIVNFALNHLDGYAGLQGWRWMYLVQGLITCVIGAITYCWMVDFPEKTTSSRPFLSEREVQLAVQRIQLDRGDVCPDPFAWHKVLANFSDVKIYGFACLGFIVNVVATALAYFLPIILQDGMGFSSNESILLATPPYYWSVIPALFTSFIGDTYRIRGPLLVFNALCLIAGVLMLGLVPSGQVAARYAGSFLATGAYIANWAALNAFVANNIVGQWKRATTTAVVAIFQGLGGVAGSFIVRQNEAPGYETAVWVIVALHVVMIIVVLVFEVGFYIRNRQQGAGRRVIQNTEGFRYTY</sequence>
<feature type="transmembrane region" description="Helical" evidence="6">
    <location>
        <begin position="395"/>
        <end position="415"/>
    </location>
</feature>
<keyword evidence="2" id="KW-0813">Transport</keyword>
<evidence type="ECO:0000256" key="5">
    <source>
        <dbReference type="ARBA" id="ARBA00023136"/>
    </source>
</evidence>
<comment type="caution">
    <text evidence="8">The sequence shown here is derived from an EMBL/GenBank/DDBJ whole genome shotgun (WGS) entry which is preliminary data.</text>
</comment>
<feature type="transmembrane region" description="Helical" evidence="6">
    <location>
        <begin position="427"/>
        <end position="450"/>
    </location>
</feature>
<dbReference type="Proteomes" id="UP001194746">
    <property type="component" value="Unassembled WGS sequence"/>
</dbReference>
<feature type="transmembrane region" description="Helical" evidence="6">
    <location>
        <begin position="127"/>
        <end position="149"/>
    </location>
</feature>
<feature type="transmembrane region" description="Helical" evidence="6">
    <location>
        <begin position="362"/>
        <end position="383"/>
    </location>
</feature>
<comment type="subcellular location">
    <subcellularLocation>
        <location evidence="1">Membrane</location>
        <topology evidence="1">Multi-pass membrane protein</topology>
    </subcellularLocation>
</comment>
<feature type="transmembrane region" description="Helical" evidence="6">
    <location>
        <begin position="161"/>
        <end position="182"/>
    </location>
</feature>
<feature type="transmembrane region" description="Helical" evidence="6">
    <location>
        <begin position="101"/>
        <end position="121"/>
    </location>
</feature>
<dbReference type="Gene3D" id="1.20.1250.20">
    <property type="entry name" value="MFS general substrate transporter like domains"/>
    <property type="match status" value="2"/>
</dbReference>
<evidence type="ECO:0000259" key="7">
    <source>
        <dbReference type="PROSITE" id="PS50850"/>
    </source>
</evidence>
<feature type="transmembrane region" description="Helical" evidence="6">
    <location>
        <begin position="268"/>
        <end position="292"/>
    </location>
</feature>
<reference evidence="8" key="2">
    <citation type="submission" date="2020-02" db="EMBL/GenBank/DDBJ databases">
        <authorList>
            <person name="Gilchrist C.L.M."/>
            <person name="Chooi Y.-H."/>
        </authorList>
    </citation>
    <scope>NUCLEOTIDE SEQUENCE</scope>
    <source>
        <strain evidence="8">MST-FP2251</strain>
    </source>
</reference>
<evidence type="ECO:0000256" key="2">
    <source>
        <dbReference type="ARBA" id="ARBA00022448"/>
    </source>
</evidence>
<keyword evidence="3 6" id="KW-0812">Transmembrane</keyword>
<feature type="transmembrane region" description="Helical" evidence="6">
    <location>
        <begin position="72"/>
        <end position="94"/>
    </location>
</feature>
<feature type="transmembrane region" description="Helical" evidence="6">
    <location>
        <begin position="336"/>
        <end position="356"/>
    </location>
</feature>